<sequence>MNREKQKLHQGYFILICSLLLVVSLAISPKVAFQGALRGTRAWFEIVLPALLPFFIGSALLERYGLTHCLGVLLEPVMRPLFNLPGAAAFVLAVGYTSGYPIGAVITASEIKAGRLTPAEGQRLLAFTNNASPLFMLGAVAVGMLGQPALGWTLAAGHYAANLTLGILLAWRSRQHSSRPPLKAGNHKIWAAALQELRQKLLANERPLGNHLAEAVGEACNKLLAIGGFIIVFATISQLLLHFGLLGALARLLDWPFQLLGLPEGIGLALGTGLLEITLGCQQASISDLPLQAKVLTIAAILAWSGFSVIAQVASFISSTSLRLLPFIKARLVHILLAIPYTYFFYQLGWSIPAAAWPLPQAANASWLGLLVYSGQLFLFTLLVLTLLAIISSLLHRLKS</sequence>
<feature type="transmembrane region" description="Helical" evidence="1">
    <location>
        <begin position="151"/>
        <end position="171"/>
    </location>
</feature>
<feature type="transmembrane region" description="Helical" evidence="1">
    <location>
        <begin position="12"/>
        <end position="33"/>
    </location>
</feature>
<feature type="transmembrane region" description="Helical" evidence="1">
    <location>
        <begin position="124"/>
        <end position="145"/>
    </location>
</feature>
<reference evidence="4" key="1">
    <citation type="submission" date="2017-02" db="EMBL/GenBank/DDBJ databases">
        <authorList>
            <person name="Varghese N."/>
            <person name="Submissions S."/>
        </authorList>
    </citation>
    <scope>NUCLEOTIDE SEQUENCE [LARGE SCALE GENOMIC DNA]</scope>
    <source>
        <strain evidence="4">DSM 16521</strain>
    </source>
</reference>
<dbReference type="RefSeq" id="WP_078664938.1">
    <property type="nucleotide sequence ID" value="NZ_FUXM01000006.1"/>
</dbReference>
<feature type="domain" description="Nucleoside transporter/FeoB GTPase Gate" evidence="2">
    <location>
        <begin position="47"/>
        <end position="147"/>
    </location>
</feature>
<feature type="transmembrane region" description="Helical" evidence="1">
    <location>
        <begin position="42"/>
        <end position="61"/>
    </location>
</feature>
<accession>A0A1T4N8N6</accession>
<dbReference type="EMBL" id="FUXM01000006">
    <property type="protein sequence ID" value="SJZ75483.1"/>
    <property type="molecule type" value="Genomic_DNA"/>
</dbReference>
<dbReference type="InterPro" id="IPR011642">
    <property type="entry name" value="Gate_dom"/>
</dbReference>
<feature type="transmembrane region" description="Helical" evidence="1">
    <location>
        <begin position="330"/>
        <end position="350"/>
    </location>
</feature>
<proteinExistence type="predicted"/>
<dbReference type="NCBIfam" id="TIGR02871">
    <property type="entry name" value="spore_ylbJ"/>
    <property type="match status" value="1"/>
</dbReference>
<keyword evidence="1" id="KW-0812">Transmembrane</keyword>
<dbReference type="Proteomes" id="UP000189933">
    <property type="component" value="Unassembled WGS sequence"/>
</dbReference>
<organism evidence="3 4">
    <name type="scientific">Carboxydocella sporoproducens DSM 16521</name>
    <dbReference type="NCBI Taxonomy" id="1121270"/>
    <lineage>
        <taxon>Bacteria</taxon>
        <taxon>Bacillati</taxon>
        <taxon>Bacillota</taxon>
        <taxon>Clostridia</taxon>
        <taxon>Eubacteriales</taxon>
        <taxon>Clostridiales Family XVI. Incertae Sedis</taxon>
        <taxon>Carboxydocella</taxon>
    </lineage>
</organism>
<keyword evidence="1" id="KW-1133">Transmembrane helix</keyword>
<keyword evidence="4" id="KW-1185">Reference proteome</keyword>
<dbReference type="AlphaFoldDB" id="A0A1T4N8N6"/>
<evidence type="ECO:0000256" key="1">
    <source>
        <dbReference type="SAM" id="Phobius"/>
    </source>
</evidence>
<keyword evidence="1" id="KW-0472">Membrane</keyword>
<feature type="transmembrane region" description="Helical" evidence="1">
    <location>
        <begin position="223"/>
        <end position="250"/>
    </location>
</feature>
<feature type="transmembrane region" description="Helical" evidence="1">
    <location>
        <begin position="295"/>
        <end position="318"/>
    </location>
</feature>
<evidence type="ECO:0000313" key="4">
    <source>
        <dbReference type="Proteomes" id="UP000189933"/>
    </source>
</evidence>
<name>A0A1T4N8N6_9FIRM</name>
<evidence type="ECO:0000259" key="2">
    <source>
        <dbReference type="Pfam" id="PF07670"/>
    </source>
</evidence>
<dbReference type="OrthoDB" id="1645614at2"/>
<dbReference type="Pfam" id="PF07670">
    <property type="entry name" value="Gate"/>
    <property type="match status" value="1"/>
</dbReference>
<evidence type="ECO:0000313" key="3">
    <source>
        <dbReference type="EMBL" id="SJZ75483.1"/>
    </source>
</evidence>
<feature type="transmembrane region" description="Helical" evidence="1">
    <location>
        <begin position="370"/>
        <end position="395"/>
    </location>
</feature>
<dbReference type="InterPro" id="IPR014226">
    <property type="entry name" value="Spore_IM_YlbJ"/>
</dbReference>
<protein>
    <submittedName>
        <fullName evidence="3">Sporulation integral membrane protein YlbJ</fullName>
    </submittedName>
</protein>
<gene>
    <name evidence="3" type="ORF">SAMN02745885_00834</name>
</gene>
<feature type="transmembrane region" description="Helical" evidence="1">
    <location>
        <begin position="81"/>
        <end position="103"/>
    </location>
</feature>